<evidence type="ECO:0000256" key="1">
    <source>
        <dbReference type="ARBA" id="ARBA00004236"/>
    </source>
</evidence>
<evidence type="ECO:0000256" key="5">
    <source>
        <dbReference type="ARBA" id="ARBA00023136"/>
    </source>
</evidence>
<keyword evidence="4 7" id="KW-0808">Transferase</keyword>
<comment type="caution">
    <text evidence="7">The sequence shown here is derived from an EMBL/GenBank/DDBJ whole genome shotgun (WGS) entry which is preliminary data.</text>
</comment>
<evidence type="ECO:0000259" key="6">
    <source>
        <dbReference type="Pfam" id="PF00535"/>
    </source>
</evidence>
<dbReference type="PANTHER" id="PTHR43646">
    <property type="entry name" value="GLYCOSYLTRANSFERASE"/>
    <property type="match status" value="1"/>
</dbReference>
<comment type="subcellular location">
    <subcellularLocation>
        <location evidence="1">Cell membrane</location>
    </subcellularLocation>
</comment>
<proteinExistence type="predicted"/>
<evidence type="ECO:0000256" key="4">
    <source>
        <dbReference type="ARBA" id="ARBA00022679"/>
    </source>
</evidence>
<sequence>MIGICIPAHDEEDLVEACLHSVLTAAAHPDLGGEAVKVVVVLDSCTDGTAALVAKWPVVALSVDAHNVGRARAAGARHLLHHQARWLAFTDADTCVAPDWLAAQLSLGADVVCGTVEVDSWAAHGLQAQAARSRFEASYQDREGHRHVHGANLALSASCYLQAGGFDARECGEDQALVDRLEALGAHIAWTARPRVLTSGRPFSRVEHGFAGAIRLHPAQALR</sequence>
<dbReference type="SUPFAM" id="SSF53448">
    <property type="entry name" value="Nucleotide-diphospho-sugar transferases"/>
    <property type="match status" value="1"/>
</dbReference>
<keyword evidence="5" id="KW-0472">Membrane</keyword>
<dbReference type="InterPro" id="IPR001173">
    <property type="entry name" value="Glyco_trans_2-like"/>
</dbReference>
<evidence type="ECO:0000256" key="2">
    <source>
        <dbReference type="ARBA" id="ARBA00022475"/>
    </source>
</evidence>
<keyword evidence="3 7" id="KW-0328">Glycosyltransferase</keyword>
<evidence type="ECO:0000256" key="3">
    <source>
        <dbReference type="ARBA" id="ARBA00022676"/>
    </source>
</evidence>
<accession>A0ABV4B2S5</accession>
<dbReference type="RefSeq" id="WP_312462314.1">
    <property type="nucleotide sequence ID" value="NZ_JBGBDC010000004.1"/>
</dbReference>
<dbReference type="EC" id="2.4.-.-" evidence="7"/>
<evidence type="ECO:0000313" key="8">
    <source>
        <dbReference type="Proteomes" id="UP001562178"/>
    </source>
</evidence>
<organism evidence="7 8">
    <name type="scientific">Comamonas sediminis</name>
    <dbReference type="NCBI Taxonomy" id="1783360"/>
    <lineage>
        <taxon>Bacteria</taxon>
        <taxon>Pseudomonadati</taxon>
        <taxon>Pseudomonadota</taxon>
        <taxon>Betaproteobacteria</taxon>
        <taxon>Burkholderiales</taxon>
        <taxon>Comamonadaceae</taxon>
        <taxon>Comamonas</taxon>
    </lineage>
</organism>
<dbReference type="InterPro" id="IPR029044">
    <property type="entry name" value="Nucleotide-diphossugar_trans"/>
</dbReference>
<dbReference type="Pfam" id="PF00535">
    <property type="entry name" value="Glycos_transf_2"/>
    <property type="match status" value="1"/>
</dbReference>
<gene>
    <name evidence="7" type="ORF">AB7A72_11835</name>
</gene>
<dbReference type="Proteomes" id="UP001562178">
    <property type="component" value="Unassembled WGS sequence"/>
</dbReference>
<dbReference type="PANTHER" id="PTHR43646:SF2">
    <property type="entry name" value="GLYCOSYLTRANSFERASE 2-LIKE DOMAIN-CONTAINING PROTEIN"/>
    <property type="match status" value="1"/>
</dbReference>
<keyword evidence="2" id="KW-1003">Cell membrane</keyword>
<dbReference type="GO" id="GO:0016757">
    <property type="term" value="F:glycosyltransferase activity"/>
    <property type="evidence" value="ECO:0007669"/>
    <property type="project" value="UniProtKB-KW"/>
</dbReference>
<evidence type="ECO:0000313" key="7">
    <source>
        <dbReference type="EMBL" id="MEY2251695.1"/>
    </source>
</evidence>
<keyword evidence="8" id="KW-1185">Reference proteome</keyword>
<name>A0ABV4B2S5_9BURK</name>
<reference evidence="7 8" key="1">
    <citation type="journal article" date="2016" name="Int. J. Syst. Evol. Microbiol.">
        <title>Description of Comamonas sediminis sp. nov., isolated from lagoon sediments.</title>
        <authorList>
            <person name="Subhash Y."/>
            <person name="Bang J.J."/>
            <person name="You T.H."/>
            <person name="Lee S.S."/>
        </authorList>
    </citation>
    <scope>NUCLEOTIDE SEQUENCE [LARGE SCALE GENOMIC DNA]</scope>
    <source>
        <strain evidence="7 8">JCM 31169</strain>
    </source>
</reference>
<dbReference type="Gene3D" id="3.90.550.10">
    <property type="entry name" value="Spore Coat Polysaccharide Biosynthesis Protein SpsA, Chain A"/>
    <property type="match status" value="1"/>
</dbReference>
<protein>
    <submittedName>
        <fullName evidence="7">Glycosyltransferase family 2 protein</fullName>
        <ecNumber evidence="7">2.4.-.-</ecNumber>
    </submittedName>
</protein>
<feature type="domain" description="Glycosyltransferase 2-like" evidence="6">
    <location>
        <begin position="4"/>
        <end position="127"/>
    </location>
</feature>
<dbReference type="EMBL" id="JBGBDC010000004">
    <property type="protein sequence ID" value="MEY2251695.1"/>
    <property type="molecule type" value="Genomic_DNA"/>
</dbReference>
<dbReference type="CDD" id="cd00761">
    <property type="entry name" value="Glyco_tranf_GTA_type"/>
    <property type="match status" value="1"/>
</dbReference>